<sequence>MTVWPRTFAALISVLVVSHVSGLNNEHRNDGAGMT</sequence>
<organism evidence="1">
    <name type="scientific">Sinorhizobium medicae</name>
    <dbReference type="NCBI Taxonomy" id="110321"/>
    <lineage>
        <taxon>Bacteria</taxon>
        <taxon>Pseudomonadati</taxon>
        <taxon>Pseudomonadota</taxon>
        <taxon>Alphaproteobacteria</taxon>
        <taxon>Hyphomicrobiales</taxon>
        <taxon>Rhizobiaceae</taxon>
        <taxon>Sinorhizobium/Ensifer group</taxon>
        <taxon>Sinorhizobium</taxon>
    </lineage>
</organism>
<protein>
    <submittedName>
        <fullName evidence="1">Uncharacterized protein</fullName>
    </submittedName>
</protein>
<gene>
    <name evidence="1" type="ORF">EMEDMD4_20024</name>
</gene>
<dbReference type="Proteomes" id="UP000507954">
    <property type="component" value="Unassembled WGS sequence"/>
</dbReference>
<evidence type="ECO:0000313" key="1">
    <source>
        <dbReference type="EMBL" id="VTZ60782.1"/>
    </source>
</evidence>
<dbReference type="AlphaFoldDB" id="A0A508WTM3"/>
<reference evidence="1" key="1">
    <citation type="submission" date="2019-06" db="EMBL/GenBank/DDBJ databases">
        <authorList>
            <person name="Le Quere A."/>
            <person name="Colella S."/>
        </authorList>
    </citation>
    <scope>NUCLEOTIDE SEQUENCE</scope>
    <source>
        <strain evidence="1">EmedicaeMD41</strain>
    </source>
</reference>
<name>A0A508WTM3_9HYPH</name>
<dbReference type="EMBL" id="CABFNB010000084">
    <property type="protein sequence ID" value="VTZ60782.1"/>
    <property type="molecule type" value="Genomic_DNA"/>
</dbReference>
<accession>A0A508WTM3</accession>
<proteinExistence type="predicted"/>